<keyword evidence="2 3" id="KW-0808">Transferase</keyword>
<dbReference type="RefSeq" id="WP_146395219.1">
    <property type="nucleotide sequence ID" value="NZ_SJPJ01000001.1"/>
</dbReference>
<name>A0A5C5YYG5_9BACT</name>
<dbReference type="PANTHER" id="PTHR23416:SF23">
    <property type="entry name" value="ACETYLTRANSFERASE C18B11.09C-RELATED"/>
    <property type="match status" value="1"/>
</dbReference>
<dbReference type="EMBL" id="SJPJ01000001">
    <property type="protein sequence ID" value="TWT80135.1"/>
    <property type="molecule type" value="Genomic_DNA"/>
</dbReference>
<dbReference type="OrthoDB" id="9812571at2"/>
<comment type="similarity">
    <text evidence="1">Belongs to the transferase hexapeptide repeat family.</text>
</comment>
<dbReference type="Proteomes" id="UP000315010">
    <property type="component" value="Unassembled WGS sequence"/>
</dbReference>
<organism evidence="3 4">
    <name type="scientific">Novipirellula herctigrandis</name>
    <dbReference type="NCBI Taxonomy" id="2527986"/>
    <lineage>
        <taxon>Bacteria</taxon>
        <taxon>Pseudomonadati</taxon>
        <taxon>Planctomycetota</taxon>
        <taxon>Planctomycetia</taxon>
        <taxon>Pirellulales</taxon>
        <taxon>Pirellulaceae</taxon>
        <taxon>Novipirellula</taxon>
    </lineage>
</organism>
<keyword evidence="3" id="KW-0012">Acyltransferase</keyword>
<dbReference type="PANTHER" id="PTHR23416">
    <property type="entry name" value="SIALIC ACID SYNTHASE-RELATED"/>
    <property type="match status" value="1"/>
</dbReference>
<dbReference type="InterPro" id="IPR001451">
    <property type="entry name" value="Hexapep"/>
</dbReference>
<evidence type="ECO:0000313" key="4">
    <source>
        <dbReference type="Proteomes" id="UP000315010"/>
    </source>
</evidence>
<accession>A0A5C5YYG5</accession>
<reference evidence="3 4" key="1">
    <citation type="submission" date="2019-02" db="EMBL/GenBank/DDBJ databases">
        <title>Deep-cultivation of Planctomycetes and their phenomic and genomic characterization uncovers novel biology.</title>
        <authorList>
            <person name="Wiegand S."/>
            <person name="Jogler M."/>
            <person name="Boedeker C."/>
            <person name="Pinto D."/>
            <person name="Vollmers J."/>
            <person name="Rivas-Marin E."/>
            <person name="Kohn T."/>
            <person name="Peeters S.H."/>
            <person name="Heuer A."/>
            <person name="Rast P."/>
            <person name="Oberbeckmann S."/>
            <person name="Bunk B."/>
            <person name="Jeske O."/>
            <person name="Meyerdierks A."/>
            <person name="Storesund J.E."/>
            <person name="Kallscheuer N."/>
            <person name="Luecker S."/>
            <person name="Lage O.M."/>
            <person name="Pohl T."/>
            <person name="Merkel B.J."/>
            <person name="Hornburger P."/>
            <person name="Mueller R.-W."/>
            <person name="Bruemmer F."/>
            <person name="Labrenz M."/>
            <person name="Spormann A.M."/>
            <person name="Op Den Camp H."/>
            <person name="Overmann J."/>
            <person name="Amann R."/>
            <person name="Jetten M.S.M."/>
            <person name="Mascher T."/>
            <person name="Medema M.H."/>
            <person name="Devos D.P."/>
            <person name="Kaster A.-K."/>
            <person name="Ovreas L."/>
            <person name="Rohde M."/>
            <person name="Galperin M.Y."/>
            <person name="Jogler C."/>
        </authorList>
    </citation>
    <scope>NUCLEOTIDE SEQUENCE [LARGE SCALE GENOMIC DNA]</scope>
    <source>
        <strain evidence="3 4">CA13</strain>
    </source>
</reference>
<dbReference type="SUPFAM" id="SSF51161">
    <property type="entry name" value="Trimeric LpxA-like enzymes"/>
    <property type="match status" value="1"/>
</dbReference>
<sequence length="184" mass="19971">MASRKVFAGYLLREIPLFLISTVTCILPDHPHFCRIRGFLARPFFKSCGRNFQFGRFVRFIRPGNLVIGNDVYIAEGSWVCGTGGCVLEDEVMLGPRCIVISTHHGRRNNSYRFAYGKMKAIHIGHGTWLGAHVTVTPGAHIGAGCLVGANSVVSGAIMPNQLVRPAAVSSVTIEASIDENSSL</sequence>
<gene>
    <name evidence="3" type="ORF">CA13_15480</name>
</gene>
<protein>
    <submittedName>
        <fullName evidence="3">Putative acetyltransferase</fullName>
        <ecNumber evidence="3">2.3.1.-</ecNumber>
    </submittedName>
</protein>
<keyword evidence="4" id="KW-1185">Reference proteome</keyword>
<proteinExistence type="inferred from homology"/>
<evidence type="ECO:0000256" key="2">
    <source>
        <dbReference type="ARBA" id="ARBA00022679"/>
    </source>
</evidence>
<dbReference type="EC" id="2.3.1.-" evidence="3"/>
<comment type="caution">
    <text evidence="3">The sequence shown here is derived from an EMBL/GenBank/DDBJ whole genome shotgun (WGS) entry which is preliminary data.</text>
</comment>
<dbReference type="Pfam" id="PF00132">
    <property type="entry name" value="Hexapep"/>
    <property type="match status" value="1"/>
</dbReference>
<dbReference type="InterPro" id="IPR051159">
    <property type="entry name" value="Hexapeptide_acetyltransf"/>
</dbReference>
<evidence type="ECO:0000313" key="3">
    <source>
        <dbReference type="EMBL" id="TWT80135.1"/>
    </source>
</evidence>
<dbReference type="AlphaFoldDB" id="A0A5C5YYG5"/>
<evidence type="ECO:0000256" key="1">
    <source>
        <dbReference type="ARBA" id="ARBA00007274"/>
    </source>
</evidence>
<dbReference type="InterPro" id="IPR011004">
    <property type="entry name" value="Trimer_LpxA-like_sf"/>
</dbReference>
<dbReference type="GO" id="GO:0005829">
    <property type="term" value="C:cytosol"/>
    <property type="evidence" value="ECO:0007669"/>
    <property type="project" value="TreeGrafter"/>
</dbReference>
<dbReference type="GO" id="GO:0008374">
    <property type="term" value="F:O-acyltransferase activity"/>
    <property type="evidence" value="ECO:0007669"/>
    <property type="project" value="TreeGrafter"/>
</dbReference>
<dbReference type="Gene3D" id="2.160.10.10">
    <property type="entry name" value="Hexapeptide repeat proteins"/>
    <property type="match status" value="1"/>
</dbReference>
<dbReference type="CDD" id="cd04647">
    <property type="entry name" value="LbH_MAT_like"/>
    <property type="match status" value="1"/>
</dbReference>